<protein>
    <recommendedName>
        <fullName evidence="14">Dynein light intermediate chain</fullName>
    </recommendedName>
</protein>
<dbReference type="AlphaFoldDB" id="A0A084FWC0"/>
<feature type="region of interest" description="Disordered" evidence="11">
    <location>
        <begin position="335"/>
        <end position="361"/>
    </location>
</feature>
<name>A0A084FWC0_PSEDA</name>
<comment type="subcellular location">
    <subcellularLocation>
        <location evidence="1">Cytoplasm</location>
        <location evidence="1">Cytoskeleton</location>
    </subcellularLocation>
</comment>
<keyword evidence="10" id="KW-0175">Coiled coil</keyword>
<keyword evidence="9" id="KW-0206">Cytoskeleton</keyword>
<keyword evidence="7" id="KW-0243">Dynein</keyword>
<evidence type="ECO:0000313" key="12">
    <source>
        <dbReference type="EMBL" id="KEZ39382.1"/>
    </source>
</evidence>
<keyword evidence="5" id="KW-0547">Nucleotide-binding</keyword>
<comment type="caution">
    <text evidence="12">The sequence shown here is derived from an EMBL/GenBank/DDBJ whole genome shotgun (WGS) entry which is preliminary data.</text>
</comment>
<keyword evidence="8" id="KW-0505">Motor protein</keyword>
<dbReference type="OMA" id="KVNDHIG"/>
<dbReference type="Proteomes" id="UP000028545">
    <property type="component" value="Unassembled WGS sequence"/>
</dbReference>
<dbReference type="Pfam" id="PF05783">
    <property type="entry name" value="DLIC"/>
    <property type="match status" value="1"/>
</dbReference>
<keyword evidence="4" id="KW-0493">Microtubule</keyword>
<evidence type="ECO:0000256" key="8">
    <source>
        <dbReference type="ARBA" id="ARBA00023175"/>
    </source>
</evidence>
<evidence type="ECO:0000256" key="4">
    <source>
        <dbReference type="ARBA" id="ARBA00022701"/>
    </source>
</evidence>
<dbReference type="VEuPathDB" id="FungiDB:SAPIO_CDS10087"/>
<keyword evidence="2" id="KW-0813">Transport</keyword>
<dbReference type="GO" id="GO:0000226">
    <property type="term" value="P:microtubule cytoskeleton organization"/>
    <property type="evidence" value="ECO:0007669"/>
    <property type="project" value="TreeGrafter"/>
</dbReference>
<dbReference type="GO" id="GO:0007018">
    <property type="term" value="P:microtubule-based movement"/>
    <property type="evidence" value="ECO:0007669"/>
    <property type="project" value="InterPro"/>
</dbReference>
<keyword evidence="13" id="KW-1185">Reference proteome</keyword>
<accession>A0A084FWC0</accession>
<dbReference type="PANTHER" id="PTHR12688:SF0">
    <property type="entry name" value="DYNEIN LIGHT INTERMEDIATE CHAIN"/>
    <property type="match status" value="1"/>
</dbReference>
<dbReference type="PANTHER" id="PTHR12688">
    <property type="entry name" value="DYNEIN LIGHT INTERMEDIATE CHAIN"/>
    <property type="match status" value="1"/>
</dbReference>
<dbReference type="GO" id="GO:0005524">
    <property type="term" value="F:ATP binding"/>
    <property type="evidence" value="ECO:0007669"/>
    <property type="project" value="UniProtKB-KW"/>
</dbReference>
<evidence type="ECO:0000256" key="1">
    <source>
        <dbReference type="ARBA" id="ARBA00004245"/>
    </source>
</evidence>
<evidence type="ECO:0000256" key="3">
    <source>
        <dbReference type="ARBA" id="ARBA00022490"/>
    </source>
</evidence>
<dbReference type="HOGENOM" id="CLU_024211_1_0_1"/>
<feature type="compositionally biased region" description="Polar residues" evidence="11">
    <location>
        <begin position="1"/>
        <end position="17"/>
    </location>
</feature>
<feature type="coiled-coil region" evidence="10">
    <location>
        <begin position="407"/>
        <end position="437"/>
    </location>
</feature>
<dbReference type="InterPro" id="IPR022780">
    <property type="entry name" value="Dynein_light_int_chain"/>
</dbReference>
<dbReference type="OrthoDB" id="27603at2759"/>
<dbReference type="InterPro" id="IPR008467">
    <property type="entry name" value="Dynein1_light_intermed_chain"/>
</dbReference>
<feature type="region of interest" description="Disordered" evidence="11">
    <location>
        <begin position="1"/>
        <end position="23"/>
    </location>
</feature>
<evidence type="ECO:0000256" key="2">
    <source>
        <dbReference type="ARBA" id="ARBA00022448"/>
    </source>
</evidence>
<dbReference type="RefSeq" id="XP_016639181.1">
    <property type="nucleotide sequence ID" value="XM_016783739.1"/>
</dbReference>
<organism evidence="12 13">
    <name type="scientific">Pseudallescheria apiosperma</name>
    <name type="common">Scedosporium apiospermum</name>
    <dbReference type="NCBI Taxonomy" id="563466"/>
    <lineage>
        <taxon>Eukaryota</taxon>
        <taxon>Fungi</taxon>
        <taxon>Dikarya</taxon>
        <taxon>Ascomycota</taxon>
        <taxon>Pezizomycotina</taxon>
        <taxon>Sordariomycetes</taxon>
        <taxon>Hypocreomycetidae</taxon>
        <taxon>Microascales</taxon>
        <taxon>Microascaceae</taxon>
        <taxon>Scedosporium</taxon>
    </lineage>
</organism>
<sequence length="538" mass="59587">MTATANRISTYTSTSALSDGRNGEQKKDLWTSMLDSVASGKRLPEKNILVFGGSPESQREFLDSLSNSDPRRLIDRQRIPPIANNFALGYTYYDVLDSDQEDTLARISLYLLSTPSPSFTSLIKPLLTPETIPNTLIVVLLDWSQPHLWLRQLREWILMLRDILQSLDSNCVDAMQDVMMSWRDRGRGGGSVNLDGTGVAAADDDAALPLGPSEWDDGLGLPLCVVCQNADRMEVLEKSQGWKEADFDQILQYLRTILLRHGASLIYTTPHLPSPLRSLIHASLGITSLIKREPLRHNVIDRDKILVPPNWDSWGKIRVLREGFDVETVSNGWSEDIHQDWPLPNSSTARDPFRDEEPESHQNQLSALFHYEDWVPDASAGALQLAGPEPSDPTKLEVVSDDPQRFLADQGRLLEMMREKTEELEKKERAAAAAGNTPTRGGRKPLEDLDLVKAGMGGSVVSDHIGPVQFNMGGIQVDADDMVQRLKDRQDYGSDPTTPPADGVPPSLDNTAGLEAFFLNLTKRKPGASVTGSPARDH</sequence>
<dbReference type="GO" id="GO:0005868">
    <property type="term" value="C:cytoplasmic dynein complex"/>
    <property type="evidence" value="ECO:0007669"/>
    <property type="project" value="InterPro"/>
</dbReference>
<evidence type="ECO:0000256" key="11">
    <source>
        <dbReference type="SAM" id="MobiDB-lite"/>
    </source>
</evidence>
<keyword evidence="6" id="KW-0067">ATP-binding</keyword>
<dbReference type="GeneID" id="27719248"/>
<evidence type="ECO:0000256" key="5">
    <source>
        <dbReference type="ARBA" id="ARBA00022741"/>
    </source>
</evidence>
<proteinExistence type="predicted"/>
<evidence type="ECO:0008006" key="14">
    <source>
        <dbReference type="Google" id="ProtNLM"/>
    </source>
</evidence>
<dbReference type="GO" id="GO:0035974">
    <property type="term" value="C:meiotic spindle pole body"/>
    <property type="evidence" value="ECO:0007669"/>
    <property type="project" value="TreeGrafter"/>
</dbReference>
<dbReference type="GO" id="GO:0005874">
    <property type="term" value="C:microtubule"/>
    <property type="evidence" value="ECO:0007669"/>
    <property type="project" value="UniProtKB-KW"/>
</dbReference>
<dbReference type="KEGG" id="sapo:SAPIO_CDS10087"/>
<evidence type="ECO:0000256" key="7">
    <source>
        <dbReference type="ARBA" id="ARBA00023017"/>
    </source>
</evidence>
<evidence type="ECO:0000313" key="13">
    <source>
        <dbReference type="Proteomes" id="UP000028545"/>
    </source>
</evidence>
<reference evidence="12 13" key="1">
    <citation type="journal article" date="2014" name="Genome Announc.">
        <title>Draft genome sequence of the pathogenic fungus Scedosporium apiospermum.</title>
        <authorList>
            <person name="Vandeputte P."/>
            <person name="Ghamrawi S."/>
            <person name="Rechenmann M."/>
            <person name="Iltis A."/>
            <person name="Giraud S."/>
            <person name="Fleury M."/>
            <person name="Thornton C."/>
            <person name="Delhaes L."/>
            <person name="Meyer W."/>
            <person name="Papon N."/>
            <person name="Bouchara J.P."/>
        </authorList>
    </citation>
    <scope>NUCLEOTIDE SEQUENCE [LARGE SCALE GENOMIC DNA]</scope>
    <source>
        <strain evidence="12 13">IHEM 14462</strain>
    </source>
</reference>
<evidence type="ECO:0000256" key="10">
    <source>
        <dbReference type="SAM" id="Coils"/>
    </source>
</evidence>
<keyword evidence="3" id="KW-0963">Cytoplasm</keyword>
<dbReference type="EMBL" id="JOWA01000154">
    <property type="protein sequence ID" value="KEZ39382.1"/>
    <property type="molecule type" value="Genomic_DNA"/>
</dbReference>
<feature type="region of interest" description="Disordered" evidence="11">
    <location>
        <begin position="489"/>
        <end position="511"/>
    </location>
</feature>
<evidence type="ECO:0000256" key="6">
    <source>
        <dbReference type="ARBA" id="ARBA00022840"/>
    </source>
</evidence>
<dbReference type="GO" id="GO:0045504">
    <property type="term" value="F:dynein heavy chain binding"/>
    <property type="evidence" value="ECO:0007669"/>
    <property type="project" value="TreeGrafter"/>
</dbReference>
<evidence type="ECO:0000256" key="9">
    <source>
        <dbReference type="ARBA" id="ARBA00023212"/>
    </source>
</evidence>
<gene>
    <name evidence="12" type="ORF">SAPIO_CDS10087</name>
</gene>